<keyword evidence="6" id="KW-0456">Lyase</keyword>
<evidence type="ECO:0000313" key="8">
    <source>
        <dbReference type="EMBL" id="SKB54723.1"/>
    </source>
</evidence>
<dbReference type="Proteomes" id="UP000243406">
    <property type="component" value="Unassembled WGS sequence"/>
</dbReference>
<keyword evidence="5" id="KW-0411">Iron-sulfur</keyword>
<sequence length="304" mass="33085">MIANGFKKYYYIHNKKIFICEVMNVREINVSLIETTIEKMCIDANYYLNKDIKDALVKSSLVEASPLGKSIINDILENAKLAEEKSVPMCQDTGMAVIFITIGQEVHFVGGNLTEAINNGVRMGYSKGYLRKSVVKDPLNRVNTNDNTPAIIHYDIAPGDKVKITLAPKGFGSENMSKTKMLVPSDGINGVEDFIVETVSLAGSNPCPPIIVGVGIGGTLEKAAILAKKALTLDIDKTNPNEYYREMETRLLKKINNLGIGPQGLGGNTTALAVKILTYPTHIAGLPVAVNINCHAARHIEIEL</sequence>
<dbReference type="PANTHER" id="PTHR30389:SF17">
    <property type="entry name" value="L(+)-TARTRATE DEHYDRATASE SUBUNIT ALPHA-RELATED"/>
    <property type="match status" value="1"/>
</dbReference>
<feature type="domain" description="Fe-S hydro-lyase tartrate dehydratase alpha-type catalytic" evidence="7">
    <location>
        <begin position="36"/>
        <end position="302"/>
    </location>
</feature>
<evidence type="ECO:0000256" key="5">
    <source>
        <dbReference type="ARBA" id="ARBA00023014"/>
    </source>
</evidence>
<dbReference type="GO" id="GO:0016829">
    <property type="term" value="F:lyase activity"/>
    <property type="evidence" value="ECO:0007669"/>
    <property type="project" value="UniProtKB-KW"/>
</dbReference>
<dbReference type="AlphaFoldDB" id="A0A1T5C5V0"/>
<dbReference type="EMBL" id="FUYN01000004">
    <property type="protein sequence ID" value="SKB54723.1"/>
    <property type="molecule type" value="Genomic_DNA"/>
</dbReference>
<evidence type="ECO:0000256" key="3">
    <source>
        <dbReference type="ARBA" id="ARBA00022723"/>
    </source>
</evidence>
<comment type="similarity">
    <text evidence="1">Belongs to the class-I fumarase family.</text>
</comment>
<dbReference type="InterPro" id="IPR051208">
    <property type="entry name" value="Class-I_Fumarase/Tartrate_DH"/>
</dbReference>
<dbReference type="GO" id="GO:0046872">
    <property type="term" value="F:metal ion binding"/>
    <property type="evidence" value="ECO:0007669"/>
    <property type="project" value="UniProtKB-KW"/>
</dbReference>
<evidence type="ECO:0000256" key="1">
    <source>
        <dbReference type="ARBA" id="ARBA00008876"/>
    </source>
</evidence>
<keyword evidence="4" id="KW-0408">Iron</keyword>
<evidence type="ECO:0000256" key="4">
    <source>
        <dbReference type="ARBA" id="ARBA00023004"/>
    </source>
</evidence>
<dbReference type="PANTHER" id="PTHR30389">
    <property type="entry name" value="FUMARATE HYDRATASE-RELATED"/>
    <property type="match status" value="1"/>
</dbReference>
<name>A0A1T5C5V0_9FIRM</name>
<evidence type="ECO:0000256" key="2">
    <source>
        <dbReference type="ARBA" id="ARBA00022485"/>
    </source>
</evidence>
<dbReference type="NCBIfam" id="TIGR00722">
    <property type="entry name" value="ttdA_fumA_fumB"/>
    <property type="match status" value="1"/>
</dbReference>
<protein>
    <submittedName>
        <fullName evidence="8">Fumarate hydratase subunit alpha</fullName>
    </submittedName>
</protein>
<gene>
    <name evidence="8" type="ORF">SAMN02745120_2030</name>
</gene>
<dbReference type="Pfam" id="PF05681">
    <property type="entry name" value="Fumerase"/>
    <property type="match status" value="1"/>
</dbReference>
<keyword evidence="9" id="KW-1185">Reference proteome</keyword>
<dbReference type="GO" id="GO:0051539">
    <property type="term" value="F:4 iron, 4 sulfur cluster binding"/>
    <property type="evidence" value="ECO:0007669"/>
    <property type="project" value="UniProtKB-KW"/>
</dbReference>
<keyword evidence="3" id="KW-0479">Metal-binding</keyword>
<proteinExistence type="inferred from homology"/>
<accession>A0A1T5C5V0</accession>
<evidence type="ECO:0000259" key="7">
    <source>
        <dbReference type="Pfam" id="PF05681"/>
    </source>
</evidence>
<dbReference type="NCBIfam" id="NF004885">
    <property type="entry name" value="PRK06246.1"/>
    <property type="match status" value="1"/>
</dbReference>
<evidence type="ECO:0000313" key="9">
    <source>
        <dbReference type="Proteomes" id="UP000243406"/>
    </source>
</evidence>
<dbReference type="InterPro" id="IPR004646">
    <property type="entry name" value="Fe-S_hydro-lyase_TtdA-typ_cat"/>
</dbReference>
<organism evidence="8 9">
    <name type="scientific">Acetoanaerobium noterae</name>
    <dbReference type="NCBI Taxonomy" id="745369"/>
    <lineage>
        <taxon>Bacteria</taxon>
        <taxon>Bacillati</taxon>
        <taxon>Bacillota</taxon>
        <taxon>Clostridia</taxon>
        <taxon>Peptostreptococcales</taxon>
        <taxon>Filifactoraceae</taxon>
        <taxon>Acetoanaerobium</taxon>
    </lineage>
</organism>
<reference evidence="9" key="1">
    <citation type="submission" date="2017-02" db="EMBL/GenBank/DDBJ databases">
        <authorList>
            <person name="Varghese N."/>
            <person name="Submissions S."/>
        </authorList>
    </citation>
    <scope>NUCLEOTIDE SEQUENCE [LARGE SCALE GENOMIC DNA]</scope>
    <source>
        <strain evidence="9">ATCC 35199</strain>
    </source>
</reference>
<keyword evidence="2" id="KW-0004">4Fe-4S</keyword>
<evidence type="ECO:0000256" key="6">
    <source>
        <dbReference type="ARBA" id="ARBA00023239"/>
    </source>
</evidence>